<evidence type="ECO:0000313" key="4">
    <source>
        <dbReference type="Proteomes" id="UP000265614"/>
    </source>
</evidence>
<dbReference type="AlphaFoldDB" id="A0A3A3YZT4"/>
<dbReference type="EMBL" id="QZEZ01000003">
    <property type="protein sequence ID" value="RJK96393.1"/>
    <property type="molecule type" value="Genomic_DNA"/>
</dbReference>
<evidence type="ECO:0008006" key="5">
    <source>
        <dbReference type="Google" id="ProtNLM"/>
    </source>
</evidence>
<dbReference type="RefSeq" id="WP_119950124.1">
    <property type="nucleotide sequence ID" value="NZ_QZEZ01000003.1"/>
</dbReference>
<keyword evidence="4" id="KW-1185">Reference proteome</keyword>
<dbReference type="OrthoDB" id="5148907at2"/>
<sequence length="149" mass="14217">MSHHGRTLAAAAALLLLLTACGGDDGGSGGSGAPAAPEGTAAATPAPGTPPATPGPTATPGGSETEDLTVPPAAGRGTTVTGTVEAGVEPGCLLLAPEGGGEAYLLLGGPARDVSPGARVRAVGTVETDLLSTCQQGTPFQVTELELLP</sequence>
<protein>
    <recommendedName>
        <fullName evidence="5">Lipoprotein</fullName>
    </recommendedName>
</protein>
<reference evidence="3 4" key="1">
    <citation type="submission" date="2018-09" db="EMBL/GenBank/DDBJ databases">
        <title>YIM 75000 draft genome.</title>
        <authorList>
            <person name="Tang S."/>
            <person name="Feng Y."/>
        </authorList>
    </citation>
    <scope>NUCLEOTIDE SEQUENCE [LARGE SCALE GENOMIC DNA]</scope>
    <source>
        <strain evidence="3 4">YIM 75000</strain>
    </source>
</reference>
<evidence type="ECO:0000313" key="3">
    <source>
        <dbReference type="EMBL" id="RJK96393.1"/>
    </source>
</evidence>
<feature type="compositionally biased region" description="Low complexity" evidence="1">
    <location>
        <begin position="71"/>
        <end position="83"/>
    </location>
</feature>
<dbReference type="Proteomes" id="UP000265614">
    <property type="component" value="Unassembled WGS sequence"/>
</dbReference>
<comment type="caution">
    <text evidence="3">The sequence shown here is derived from an EMBL/GenBank/DDBJ whole genome shotgun (WGS) entry which is preliminary data.</text>
</comment>
<feature type="compositionally biased region" description="Low complexity" evidence="1">
    <location>
        <begin position="33"/>
        <end position="46"/>
    </location>
</feature>
<feature type="signal peptide" evidence="2">
    <location>
        <begin position="1"/>
        <end position="22"/>
    </location>
</feature>
<keyword evidence="2" id="KW-0732">Signal</keyword>
<accession>A0A3A3YZT4</accession>
<name>A0A3A3YZT4_9ACTN</name>
<feature type="region of interest" description="Disordered" evidence="1">
    <location>
        <begin position="25"/>
        <end position="83"/>
    </location>
</feature>
<dbReference type="PROSITE" id="PS51257">
    <property type="entry name" value="PROKAR_LIPOPROTEIN"/>
    <property type="match status" value="1"/>
</dbReference>
<evidence type="ECO:0000256" key="1">
    <source>
        <dbReference type="SAM" id="MobiDB-lite"/>
    </source>
</evidence>
<proteinExistence type="predicted"/>
<gene>
    <name evidence="3" type="ORF">D5H78_09175</name>
</gene>
<evidence type="ECO:0000256" key="2">
    <source>
        <dbReference type="SAM" id="SignalP"/>
    </source>
</evidence>
<feature type="chain" id="PRO_5038575941" description="Lipoprotein" evidence="2">
    <location>
        <begin position="23"/>
        <end position="149"/>
    </location>
</feature>
<organism evidence="3 4">
    <name type="scientific">Vallicoccus soli</name>
    <dbReference type="NCBI Taxonomy" id="2339232"/>
    <lineage>
        <taxon>Bacteria</taxon>
        <taxon>Bacillati</taxon>
        <taxon>Actinomycetota</taxon>
        <taxon>Actinomycetes</taxon>
        <taxon>Motilibacterales</taxon>
        <taxon>Vallicoccaceae</taxon>
        <taxon>Vallicoccus</taxon>
    </lineage>
</organism>